<protein>
    <submittedName>
        <fullName evidence="2">DUF4124 domain-containing protein</fullName>
    </submittedName>
</protein>
<reference evidence="2 3" key="1">
    <citation type="submission" date="2018-07" db="EMBL/GenBank/DDBJ databases">
        <title>Whole genome Sequencing of Pseudoxanthomonas gei KCTC 32298 (T).</title>
        <authorList>
            <person name="Kumar S."/>
            <person name="Bansal K."/>
            <person name="Kaur A."/>
            <person name="Patil P."/>
            <person name="Sharma S."/>
            <person name="Patil P.B."/>
        </authorList>
    </citation>
    <scope>NUCLEOTIDE SEQUENCE [LARGE SCALE GENOMIC DNA]</scope>
    <source>
        <strain evidence="2 3">KCTC 32298</strain>
    </source>
</reference>
<evidence type="ECO:0000313" key="2">
    <source>
        <dbReference type="EMBL" id="NDK37436.1"/>
    </source>
</evidence>
<dbReference type="EMBL" id="QOVG01000001">
    <property type="protein sequence ID" value="NDK37436.1"/>
    <property type="molecule type" value="Genomic_DNA"/>
</dbReference>
<feature type="domain" description="DUF4124" evidence="1">
    <location>
        <begin position="77"/>
        <end position="119"/>
    </location>
</feature>
<sequence>MEASGACLDPDQVADPAECSAWSFPSKLRPLPGRSGLLAHGVRTSLGEGAIPWARGDIMKIILVAIMLLAGSTAGMPAAAEQVYKCVDGKGRASYQSAPCAPTHTVTRTWDAAPEAPPTNAELWRQYHAKKRGQQESAYLRSLAGRGSTASGASIGTTQSGDSCAAAKQHRQATLNAVGLNRTYDLLQRLDAMVNAACK</sequence>
<dbReference type="InterPro" id="IPR025392">
    <property type="entry name" value="DUF4124"/>
</dbReference>
<dbReference type="Proteomes" id="UP001429354">
    <property type="component" value="Unassembled WGS sequence"/>
</dbReference>
<evidence type="ECO:0000259" key="1">
    <source>
        <dbReference type="Pfam" id="PF13511"/>
    </source>
</evidence>
<keyword evidence="3" id="KW-1185">Reference proteome</keyword>
<accession>A0ABX0AD33</accession>
<comment type="caution">
    <text evidence="2">The sequence shown here is derived from an EMBL/GenBank/DDBJ whole genome shotgun (WGS) entry which is preliminary data.</text>
</comment>
<organism evidence="2 3">
    <name type="scientific">Pseudoxanthomonas gei</name>
    <dbReference type="NCBI Taxonomy" id="1383030"/>
    <lineage>
        <taxon>Bacteria</taxon>
        <taxon>Pseudomonadati</taxon>
        <taxon>Pseudomonadota</taxon>
        <taxon>Gammaproteobacteria</taxon>
        <taxon>Lysobacterales</taxon>
        <taxon>Lysobacteraceae</taxon>
        <taxon>Pseudoxanthomonas</taxon>
    </lineage>
</organism>
<evidence type="ECO:0000313" key="3">
    <source>
        <dbReference type="Proteomes" id="UP001429354"/>
    </source>
</evidence>
<proteinExistence type="predicted"/>
<dbReference type="Pfam" id="PF13511">
    <property type="entry name" value="DUF4124"/>
    <property type="match status" value="1"/>
</dbReference>
<gene>
    <name evidence="2" type="ORF">DT603_01060</name>
</gene>
<name>A0ABX0AD33_9GAMM</name>